<accession>A0AAJ6QSI2</accession>
<keyword evidence="11" id="KW-1185">Reference proteome</keyword>
<feature type="signal peptide" evidence="10">
    <location>
        <begin position="1"/>
        <end position="21"/>
    </location>
</feature>
<dbReference type="GO" id="GO:0031640">
    <property type="term" value="P:killing of cells of another organism"/>
    <property type="evidence" value="ECO:0007669"/>
    <property type="project" value="UniProtKB-KW"/>
</dbReference>
<dbReference type="SUPFAM" id="SSF53955">
    <property type="entry name" value="Lysozyme-like"/>
    <property type="match status" value="1"/>
</dbReference>
<dbReference type="EC" id="3.2.1.17" evidence="2"/>
<keyword evidence="7 9" id="KW-1015">Disulfide bond</keyword>
<comment type="catalytic activity">
    <reaction evidence="1">
        <text>Hydrolysis of (1-&gt;4)-beta-linkages between N-acetylmuramic acid and N-acetyl-D-glucosamine residues in a peptidoglycan and between N-acetyl-D-glucosamine residues in chitodextrins.</text>
        <dbReference type="EC" id="3.2.1.17"/>
    </reaction>
</comment>
<reference evidence="12" key="1">
    <citation type="submission" date="2025-08" db="UniProtKB">
        <authorList>
            <consortium name="RefSeq"/>
        </authorList>
    </citation>
    <scope>IDENTIFICATION</scope>
</reference>
<dbReference type="Pfam" id="PF05497">
    <property type="entry name" value="Destabilase"/>
    <property type="match status" value="1"/>
</dbReference>
<keyword evidence="4" id="KW-0081">Bacteriolytic enzyme</keyword>
<dbReference type="GO" id="GO:0042742">
    <property type="term" value="P:defense response to bacterium"/>
    <property type="evidence" value="ECO:0007669"/>
    <property type="project" value="UniProtKB-KW"/>
</dbReference>
<keyword evidence="8" id="KW-0326">Glycosidase</keyword>
<evidence type="ECO:0000256" key="10">
    <source>
        <dbReference type="SAM" id="SignalP"/>
    </source>
</evidence>
<dbReference type="Proteomes" id="UP000694867">
    <property type="component" value="Unplaced"/>
</dbReference>
<evidence type="ECO:0000256" key="2">
    <source>
        <dbReference type="ARBA" id="ARBA00012732"/>
    </source>
</evidence>
<dbReference type="KEGG" id="goe:100898550"/>
<dbReference type="AlphaFoldDB" id="A0AAJ6QSI2"/>
<dbReference type="PANTHER" id="PTHR11195:SF13">
    <property type="entry name" value="INVERTEBRATE-TYPE LYSOZYME 2-RELATED"/>
    <property type="match status" value="1"/>
</dbReference>
<dbReference type="PANTHER" id="PTHR11195">
    <property type="entry name" value="DESTABILASE-RELATED"/>
    <property type="match status" value="1"/>
</dbReference>
<evidence type="ECO:0000256" key="7">
    <source>
        <dbReference type="ARBA" id="ARBA00023157"/>
    </source>
</evidence>
<keyword evidence="3" id="KW-0929">Antimicrobial</keyword>
<organism evidence="11 12">
    <name type="scientific">Galendromus occidentalis</name>
    <name type="common">western predatory mite</name>
    <dbReference type="NCBI Taxonomy" id="34638"/>
    <lineage>
        <taxon>Eukaryota</taxon>
        <taxon>Metazoa</taxon>
        <taxon>Ecdysozoa</taxon>
        <taxon>Arthropoda</taxon>
        <taxon>Chelicerata</taxon>
        <taxon>Arachnida</taxon>
        <taxon>Acari</taxon>
        <taxon>Parasitiformes</taxon>
        <taxon>Mesostigmata</taxon>
        <taxon>Gamasina</taxon>
        <taxon>Phytoseioidea</taxon>
        <taxon>Phytoseiidae</taxon>
        <taxon>Typhlodrominae</taxon>
        <taxon>Galendromus</taxon>
    </lineage>
</organism>
<feature type="disulfide bond" evidence="9">
    <location>
        <begin position="28"/>
        <end position="104"/>
    </location>
</feature>
<feature type="chain" id="PRO_5042605645" description="lysozyme" evidence="10">
    <location>
        <begin position="22"/>
        <end position="147"/>
    </location>
</feature>
<dbReference type="PROSITE" id="PS51909">
    <property type="entry name" value="LYSOZYME_I"/>
    <property type="match status" value="1"/>
</dbReference>
<keyword evidence="10" id="KW-0732">Signal</keyword>
<keyword evidence="6" id="KW-0044">Antibiotic</keyword>
<dbReference type="RefSeq" id="XP_003742436.1">
    <property type="nucleotide sequence ID" value="XM_003742388.1"/>
</dbReference>
<sequence>MKSLLVLSFAAFCAVSGAVEGDDATRRCLDCICYASTKCDPKAQCNAYCGPFQISDAYWIDAGKPGSSIGFAQCAQDRACAEETVIQYMNKWGTDCDNDGAVTCADYARMHKAGRTGCQAPWVLETPYWRQFNQCMGGGVTLDARGR</sequence>
<evidence type="ECO:0000256" key="6">
    <source>
        <dbReference type="ARBA" id="ARBA00023022"/>
    </source>
</evidence>
<evidence type="ECO:0000313" key="11">
    <source>
        <dbReference type="Proteomes" id="UP000694867"/>
    </source>
</evidence>
<dbReference type="GO" id="GO:0003796">
    <property type="term" value="F:lysozyme activity"/>
    <property type="evidence" value="ECO:0007669"/>
    <property type="project" value="UniProtKB-EC"/>
</dbReference>
<evidence type="ECO:0000256" key="5">
    <source>
        <dbReference type="ARBA" id="ARBA00022801"/>
    </source>
</evidence>
<feature type="disulfide bond" evidence="9">
    <location>
        <begin position="74"/>
        <end position="80"/>
    </location>
</feature>
<gene>
    <name evidence="12" type="primary">LOC100898550</name>
</gene>
<dbReference type="CDD" id="cd16890">
    <property type="entry name" value="lyz_i"/>
    <property type="match status" value="1"/>
</dbReference>
<name>A0AAJ6QSI2_9ACAR</name>
<protein>
    <recommendedName>
        <fullName evidence="2">lysozyme</fullName>
        <ecNumber evidence="2">3.2.1.17</ecNumber>
    </recommendedName>
</protein>
<evidence type="ECO:0000256" key="4">
    <source>
        <dbReference type="ARBA" id="ARBA00022638"/>
    </source>
</evidence>
<evidence type="ECO:0000256" key="9">
    <source>
        <dbReference type="PIRSR" id="PIRSR608597-3"/>
    </source>
</evidence>
<evidence type="ECO:0000256" key="3">
    <source>
        <dbReference type="ARBA" id="ARBA00022529"/>
    </source>
</evidence>
<dbReference type="InterPro" id="IPR023346">
    <property type="entry name" value="Lysozyme-like_dom_sf"/>
</dbReference>
<feature type="disulfide bond" evidence="9">
    <location>
        <begin position="45"/>
        <end position="49"/>
    </location>
</feature>
<dbReference type="Gene3D" id="1.10.530.10">
    <property type="match status" value="1"/>
</dbReference>
<feature type="disulfide bond" evidence="9">
    <location>
        <begin position="33"/>
        <end position="39"/>
    </location>
</feature>
<dbReference type="GeneID" id="100898550"/>
<keyword evidence="5" id="KW-0378">Hydrolase</keyword>
<evidence type="ECO:0000313" key="12">
    <source>
        <dbReference type="RefSeq" id="XP_003742436.1"/>
    </source>
</evidence>
<evidence type="ECO:0000256" key="1">
    <source>
        <dbReference type="ARBA" id="ARBA00000632"/>
    </source>
</evidence>
<evidence type="ECO:0000256" key="8">
    <source>
        <dbReference type="ARBA" id="ARBA00023295"/>
    </source>
</evidence>
<dbReference type="InterPro" id="IPR008597">
    <property type="entry name" value="Invert_lysozyme"/>
</dbReference>
<proteinExistence type="predicted"/>